<reference evidence="1" key="1">
    <citation type="submission" date="2014-11" db="EMBL/GenBank/DDBJ databases">
        <authorList>
            <person name="Amaro Gonzalez C."/>
        </authorList>
    </citation>
    <scope>NUCLEOTIDE SEQUENCE</scope>
</reference>
<evidence type="ECO:0000313" key="1">
    <source>
        <dbReference type="EMBL" id="JAH69522.1"/>
    </source>
</evidence>
<sequence>MSSAQGLS</sequence>
<name>A0A0E9UUN7_ANGAN</name>
<protein>
    <submittedName>
        <fullName evidence="1">Uncharacterized protein</fullName>
    </submittedName>
</protein>
<organism evidence="1">
    <name type="scientific">Anguilla anguilla</name>
    <name type="common">European freshwater eel</name>
    <name type="synonym">Muraena anguilla</name>
    <dbReference type="NCBI Taxonomy" id="7936"/>
    <lineage>
        <taxon>Eukaryota</taxon>
        <taxon>Metazoa</taxon>
        <taxon>Chordata</taxon>
        <taxon>Craniata</taxon>
        <taxon>Vertebrata</taxon>
        <taxon>Euteleostomi</taxon>
        <taxon>Actinopterygii</taxon>
        <taxon>Neopterygii</taxon>
        <taxon>Teleostei</taxon>
        <taxon>Anguilliformes</taxon>
        <taxon>Anguillidae</taxon>
        <taxon>Anguilla</taxon>
    </lineage>
</organism>
<accession>A0A0E9UUN7</accession>
<dbReference type="EMBL" id="GBXM01039055">
    <property type="protein sequence ID" value="JAH69522.1"/>
    <property type="molecule type" value="Transcribed_RNA"/>
</dbReference>
<reference evidence="1" key="2">
    <citation type="journal article" date="2015" name="Fish Shellfish Immunol.">
        <title>Early steps in the European eel (Anguilla anguilla)-Vibrio vulnificus interaction in the gills: Role of the RtxA13 toxin.</title>
        <authorList>
            <person name="Callol A."/>
            <person name="Pajuelo D."/>
            <person name="Ebbesson L."/>
            <person name="Teles M."/>
            <person name="MacKenzie S."/>
            <person name="Amaro C."/>
        </authorList>
    </citation>
    <scope>NUCLEOTIDE SEQUENCE</scope>
</reference>
<proteinExistence type="predicted"/>